<keyword evidence="2" id="KW-1185">Reference proteome</keyword>
<proteinExistence type="predicted"/>
<reference evidence="1 2" key="1">
    <citation type="submission" date="2018-09" db="EMBL/GenBank/DDBJ databases">
        <authorList>
            <person name="Zack K."/>
            <person name="Stoner T.H."/>
            <person name="Garlena R.A."/>
            <person name="Russell D.A."/>
            <person name="Pope W.H."/>
            <person name="Jacobs-Sera D."/>
            <person name="Hatfull G.F."/>
        </authorList>
    </citation>
    <scope>NUCLEOTIDE SEQUENCE [LARGE SCALE GENOMIC DNA]</scope>
</reference>
<dbReference type="EMBL" id="MH910037">
    <property type="protein sequence ID" value="AYR01009.1"/>
    <property type="molecule type" value="Genomic_DNA"/>
</dbReference>
<evidence type="ECO:0000313" key="1">
    <source>
        <dbReference type="EMBL" id="AYR01009.1"/>
    </source>
</evidence>
<protein>
    <submittedName>
        <fullName evidence="1">Uncharacterized protein</fullName>
    </submittedName>
</protein>
<sequence length="54" mass="5931">MAGTKNTTTGTHLRAITIVPVRWTLDQHSRLQSSTRIESNEPLQILTALRSASA</sequence>
<accession>A0A3G3M3K5</accession>
<evidence type="ECO:0000313" key="2">
    <source>
        <dbReference type="Proteomes" id="UP000279087"/>
    </source>
</evidence>
<dbReference type="Proteomes" id="UP000279087">
    <property type="component" value="Segment"/>
</dbReference>
<dbReference type="KEGG" id="vg:77932006"/>
<dbReference type="RefSeq" id="YP_010656129.1">
    <property type="nucleotide sequence ID" value="NC_070835.1"/>
</dbReference>
<dbReference type="GeneID" id="77932006"/>
<organism evidence="1 2">
    <name type="scientific">Arthrobacter phage Isolde</name>
    <dbReference type="NCBI Taxonomy" id="2419610"/>
    <lineage>
        <taxon>Viruses</taxon>
        <taxon>Duplodnaviria</taxon>
        <taxon>Heunggongvirae</taxon>
        <taxon>Uroviricota</taxon>
        <taxon>Caudoviricetes</taxon>
        <taxon>Isoldevirus</taxon>
        <taxon>Isoldevirus isolde</taxon>
    </lineage>
</organism>
<gene>
    <name evidence="1" type="primary">40</name>
    <name evidence="1" type="ORF">PBI_ISOLDE_40</name>
</gene>
<name>A0A3G3M3K5_9CAUD</name>